<dbReference type="PANTHER" id="PTHR30483:SF38">
    <property type="entry name" value="BLR7848 PROTEIN"/>
    <property type="match status" value="1"/>
</dbReference>
<evidence type="ECO:0000256" key="3">
    <source>
        <dbReference type="ARBA" id="ARBA00022970"/>
    </source>
</evidence>
<evidence type="ECO:0000259" key="5">
    <source>
        <dbReference type="Pfam" id="PF13458"/>
    </source>
</evidence>
<keyword evidence="2 4" id="KW-0732">Signal</keyword>
<dbReference type="AlphaFoldDB" id="A0A1M7UF29"/>
<dbReference type="PANTHER" id="PTHR30483">
    <property type="entry name" value="LEUCINE-SPECIFIC-BINDING PROTEIN"/>
    <property type="match status" value="1"/>
</dbReference>
<feature type="domain" description="Leucine-binding protein" evidence="5">
    <location>
        <begin position="27"/>
        <end position="369"/>
    </location>
</feature>
<reference evidence="7" key="1">
    <citation type="submission" date="2016-11" db="EMBL/GenBank/DDBJ databases">
        <authorList>
            <person name="Varghese N."/>
            <person name="Submissions S."/>
        </authorList>
    </citation>
    <scope>NUCLEOTIDE SEQUENCE [LARGE SCALE GENOMIC DNA]</scope>
    <source>
        <strain evidence="7">GAS401</strain>
    </source>
</reference>
<dbReference type="InterPro" id="IPR051010">
    <property type="entry name" value="BCAA_transport"/>
</dbReference>
<keyword evidence="3" id="KW-0029">Amino-acid transport</keyword>
<keyword evidence="7" id="KW-1185">Reference proteome</keyword>
<proteinExistence type="inferred from homology"/>
<dbReference type="Proteomes" id="UP000184096">
    <property type="component" value="Chromosome I"/>
</dbReference>
<dbReference type="SUPFAM" id="SSF53822">
    <property type="entry name" value="Periplasmic binding protein-like I"/>
    <property type="match status" value="1"/>
</dbReference>
<organism evidence="6 7">
    <name type="scientific">Bradyrhizobium erythrophlei</name>
    <dbReference type="NCBI Taxonomy" id="1437360"/>
    <lineage>
        <taxon>Bacteria</taxon>
        <taxon>Pseudomonadati</taxon>
        <taxon>Pseudomonadota</taxon>
        <taxon>Alphaproteobacteria</taxon>
        <taxon>Hyphomicrobiales</taxon>
        <taxon>Nitrobacteraceae</taxon>
        <taxon>Bradyrhizobium</taxon>
    </lineage>
</organism>
<comment type="similarity">
    <text evidence="1">Belongs to the leucine-binding protein family.</text>
</comment>
<dbReference type="Gene3D" id="3.40.50.2300">
    <property type="match status" value="2"/>
</dbReference>
<evidence type="ECO:0000256" key="2">
    <source>
        <dbReference type="ARBA" id="ARBA00022729"/>
    </source>
</evidence>
<feature type="signal peptide" evidence="4">
    <location>
        <begin position="1"/>
        <end position="21"/>
    </location>
</feature>
<dbReference type="EMBL" id="LT670849">
    <property type="protein sequence ID" value="SHN81554.1"/>
    <property type="molecule type" value="Genomic_DNA"/>
</dbReference>
<dbReference type="GO" id="GO:0006865">
    <property type="term" value="P:amino acid transport"/>
    <property type="evidence" value="ECO:0007669"/>
    <property type="project" value="UniProtKB-KW"/>
</dbReference>
<dbReference type="Pfam" id="PF13458">
    <property type="entry name" value="Peripla_BP_6"/>
    <property type="match status" value="1"/>
</dbReference>
<name>A0A1M7UF29_9BRAD</name>
<evidence type="ECO:0000313" key="7">
    <source>
        <dbReference type="Proteomes" id="UP000184096"/>
    </source>
</evidence>
<protein>
    <submittedName>
        <fullName evidence="6">Branched-chain amino acid transport system substrate-binding protein</fullName>
    </submittedName>
</protein>
<dbReference type="InterPro" id="IPR028081">
    <property type="entry name" value="Leu-bd"/>
</dbReference>
<evidence type="ECO:0000256" key="1">
    <source>
        <dbReference type="ARBA" id="ARBA00010062"/>
    </source>
</evidence>
<sequence length="386" mass="40802">MRVRVTIVAATLLCGLSFAHAADREINVILPLTGGGAFLGKAEQQALQQFEKAANADGGIHSQPLKFVFHDDQSSPQVAVQLANQVKASNPPVILGSGLVALCNAMAPLMKDGPLLYCFSPGIHPVSGGFVYSSSISTKELAAALLRYFGAKGWKKVALITSTDASGQDAYKNLKSLFGSDGHKDVELVAEAQLNPTDVSAAAQIQRLKGANPDVLIAWSTGGPIGTVFKAIHDAGIELPVATTNGNQTYAQMAQYAAFLPKELYIPAADFLKSSQPPKADEAGAAKQAFYKAFEGTDIKPDGSSTYAWDPALLVVNALRKLKPDATAADLRGYFNDLKGVAGINGFYDFKAVPNRGLDESNVVVTRWDPAAQTWAVVSDPLGIPK</sequence>
<feature type="chain" id="PRO_5012319804" evidence="4">
    <location>
        <begin position="22"/>
        <end position="386"/>
    </location>
</feature>
<keyword evidence="3" id="KW-0813">Transport</keyword>
<dbReference type="RefSeq" id="WP_172806078.1">
    <property type="nucleotide sequence ID" value="NZ_LT670849.1"/>
</dbReference>
<dbReference type="InterPro" id="IPR028082">
    <property type="entry name" value="Peripla_BP_I"/>
</dbReference>
<accession>A0A1M7UF29</accession>
<evidence type="ECO:0000256" key="4">
    <source>
        <dbReference type="SAM" id="SignalP"/>
    </source>
</evidence>
<evidence type="ECO:0000313" key="6">
    <source>
        <dbReference type="EMBL" id="SHN81554.1"/>
    </source>
</evidence>
<gene>
    <name evidence="6" type="ORF">SAMN05444170_4765</name>
</gene>